<evidence type="ECO:0000313" key="8">
    <source>
        <dbReference type="Proteomes" id="UP000008888"/>
    </source>
</evidence>
<dbReference type="InterPro" id="IPR011006">
    <property type="entry name" value="CheY-like_superfamily"/>
</dbReference>
<dbReference type="InterPro" id="IPR000160">
    <property type="entry name" value="GGDEF_dom"/>
</dbReference>
<feature type="modified residue" description="4-aspartylphosphate" evidence="4">
    <location>
        <position position="181"/>
    </location>
</feature>
<evidence type="ECO:0000259" key="6">
    <source>
        <dbReference type="PROSITE" id="PS50887"/>
    </source>
</evidence>
<dbReference type="EC" id="2.7.7.65" evidence="2"/>
<comment type="caution">
    <text evidence="4">Lacks conserved residue(s) required for the propagation of feature annotation.</text>
</comment>
<evidence type="ECO:0000313" key="7">
    <source>
        <dbReference type="EMBL" id="AEG01135.1"/>
    </source>
</evidence>
<protein>
    <recommendedName>
        <fullName evidence="2">diguanylate cyclase</fullName>
        <ecNumber evidence="2">2.7.7.65</ecNumber>
    </recommendedName>
</protein>
<accession>F9ZZA9</accession>
<dbReference type="SMART" id="SM00448">
    <property type="entry name" value="REC"/>
    <property type="match status" value="2"/>
</dbReference>
<dbReference type="PANTHER" id="PTHR45138:SF9">
    <property type="entry name" value="DIGUANYLATE CYCLASE DGCM-RELATED"/>
    <property type="match status" value="1"/>
</dbReference>
<evidence type="ECO:0000256" key="4">
    <source>
        <dbReference type="PROSITE-ProRule" id="PRU00169"/>
    </source>
</evidence>
<evidence type="ECO:0000256" key="3">
    <source>
        <dbReference type="ARBA" id="ARBA00034247"/>
    </source>
</evidence>
<dbReference type="STRING" id="857087.Metme_2753"/>
<evidence type="ECO:0000256" key="1">
    <source>
        <dbReference type="ARBA" id="ARBA00001946"/>
    </source>
</evidence>
<dbReference type="EMBL" id="CP002738">
    <property type="protein sequence ID" value="AEG01135.1"/>
    <property type="molecule type" value="Genomic_DNA"/>
</dbReference>
<dbReference type="InterPro" id="IPR029787">
    <property type="entry name" value="Nucleotide_cyclase"/>
</dbReference>
<organism evidence="7 8">
    <name type="scientific">Methylomonas methanica (strain DSM 25384 / MC09)</name>
    <dbReference type="NCBI Taxonomy" id="857087"/>
    <lineage>
        <taxon>Bacteria</taxon>
        <taxon>Pseudomonadati</taxon>
        <taxon>Pseudomonadota</taxon>
        <taxon>Gammaproteobacteria</taxon>
        <taxon>Methylococcales</taxon>
        <taxon>Methylococcaceae</taxon>
        <taxon>Methylomonas</taxon>
    </lineage>
</organism>
<keyword evidence="8" id="KW-1185">Reference proteome</keyword>
<keyword evidence="4" id="KW-0597">Phosphoprotein</keyword>
<dbReference type="CDD" id="cd00156">
    <property type="entry name" value="REC"/>
    <property type="match status" value="2"/>
</dbReference>
<name>F9ZZA9_METMM</name>
<feature type="domain" description="Response regulatory" evidence="5">
    <location>
        <begin position="132"/>
        <end position="250"/>
    </location>
</feature>
<dbReference type="HOGENOM" id="CLU_000445_11_28_6"/>
<dbReference type="InterPro" id="IPR001789">
    <property type="entry name" value="Sig_transdc_resp-reg_receiver"/>
</dbReference>
<dbReference type="PROSITE" id="PS50110">
    <property type="entry name" value="RESPONSE_REGULATORY"/>
    <property type="match status" value="2"/>
</dbReference>
<dbReference type="NCBIfam" id="TIGR00254">
    <property type="entry name" value="GGDEF"/>
    <property type="match status" value="1"/>
</dbReference>
<feature type="domain" description="GGDEF" evidence="6">
    <location>
        <begin position="300"/>
        <end position="431"/>
    </location>
</feature>
<evidence type="ECO:0000259" key="5">
    <source>
        <dbReference type="PROSITE" id="PS50110"/>
    </source>
</evidence>
<comment type="catalytic activity">
    <reaction evidence="3">
        <text>2 GTP = 3',3'-c-di-GMP + 2 diphosphate</text>
        <dbReference type="Rhea" id="RHEA:24898"/>
        <dbReference type="ChEBI" id="CHEBI:33019"/>
        <dbReference type="ChEBI" id="CHEBI:37565"/>
        <dbReference type="ChEBI" id="CHEBI:58805"/>
        <dbReference type="EC" id="2.7.7.65"/>
    </reaction>
</comment>
<dbReference type="Gene3D" id="3.40.50.2300">
    <property type="match status" value="2"/>
</dbReference>
<sequence length="431" mass="48956">MPAIKINVLIVENTKLFREMLTELMQSHHSDTVTCSSGAAAIETTKHRNFNLICIAYHLPDMTGDVLCQQLRSKPQLKNSRIILFTCEDNVELLKGALLAGATDIYNKNDFAQFQTYIERYANLVKSNLVGQALLIEDSPSQLKWLKMHLECTGLDVDTFLTAEAALDAFLENQYDIVITDMVLAGKMSGLNLVRNIRRLPSDKGLTPIFAITAYDEISRRIELFQVGVSDYMAKPLNPEELLFRVSNLIKQRQLYYELANERKVLREMTLLDPLTNLYNRMALNQLLPKAIANAKRDKTAVSLVLMDLDFFKRINDDYGHDQGDQVLIETSNWLRNAFRQGDLVFRWGGEEFVIFLNKCTLAEAKVLMEKQRERFERHRVAGHAITASFGISGFEDFNAETGYGELFKQADKAVYKAKQSGRNCVVCAEG</sequence>
<dbReference type="AlphaFoldDB" id="F9ZZA9"/>
<dbReference type="FunFam" id="3.30.70.270:FF:000001">
    <property type="entry name" value="Diguanylate cyclase domain protein"/>
    <property type="match status" value="1"/>
</dbReference>
<dbReference type="eggNOG" id="COG3706">
    <property type="taxonomic scope" value="Bacteria"/>
</dbReference>
<dbReference type="PANTHER" id="PTHR45138">
    <property type="entry name" value="REGULATORY COMPONENTS OF SENSORY TRANSDUCTION SYSTEM"/>
    <property type="match status" value="1"/>
</dbReference>
<comment type="cofactor">
    <cofactor evidence="1">
        <name>Mg(2+)</name>
        <dbReference type="ChEBI" id="CHEBI:18420"/>
    </cofactor>
</comment>
<dbReference type="GO" id="GO:0052621">
    <property type="term" value="F:diguanylate cyclase activity"/>
    <property type="evidence" value="ECO:0007669"/>
    <property type="project" value="UniProtKB-EC"/>
</dbReference>
<feature type="domain" description="Response regulatory" evidence="5">
    <location>
        <begin position="7"/>
        <end position="123"/>
    </location>
</feature>
<reference evidence="7 8" key="1">
    <citation type="journal article" date="2011" name="J. Bacteriol.">
        <title>Complete Genome Sequence of the Aerobic Marine Methanotroph Methylomonas methanica MC09.</title>
        <authorList>
            <person name="Boden R."/>
            <person name="Cunliffe M."/>
            <person name="Scanlan J."/>
            <person name="Moussard H."/>
            <person name="Kits K.D."/>
            <person name="Klotz M.G."/>
            <person name="Jetten M.S."/>
            <person name="Vuilleumier S."/>
            <person name="Han J."/>
            <person name="Peters L."/>
            <person name="Mikhailova N."/>
            <person name="Teshima H."/>
            <person name="Tapia R."/>
            <person name="Kyrpides N."/>
            <person name="Ivanova N."/>
            <person name="Pagani I."/>
            <person name="Cheng J.F."/>
            <person name="Goodwin L."/>
            <person name="Han C."/>
            <person name="Hauser L."/>
            <person name="Land M.L."/>
            <person name="Lapidus A."/>
            <person name="Lucas S."/>
            <person name="Pitluck S."/>
            <person name="Woyke T."/>
            <person name="Stein L."/>
            <person name="Murrell J.C."/>
        </authorList>
    </citation>
    <scope>NUCLEOTIDE SEQUENCE [LARGE SCALE GENOMIC DNA]</scope>
    <source>
        <strain evidence="7 8">MC09</strain>
    </source>
</reference>
<dbReference type="CDD" id="cd01949">
    <property type="entry name" value="GGDEF"/>
    <property type="match status" value="1"/>
</dbReference>
<reference evidence="8" key="3">
    <citation type="submission" date="2011-05" db="EMBL/GenBank/DDBJ databases">
        <title>Complete sequence of Methylomonas methanica MC09.</title>
        <authorList>
            <consortium name="US DOE Joint Genome Institute"/>
            <person name="Lucas S."/>
            <person name="Han J."/>
            <person name="Lapidus A."/>
            <person name="Cheng J.-F."/>
            <person name="Goodwin L."/>
            <person name="Pitluck S."/>
            <person name="Peters L."/>
            <person name="Mikhailova N."/>
            <person name="Teshima H."/>
            <person name="Han C."/>
            <person name="Tapia R."/>
            <person name="Land M."/>
            <person name="Hauser L."/>
            <person name="Kyrpides N."/>
            <person name="Ivanova N."/>
            <person name="Pagani I."/>
            <person name="Stein L."/>
            <person name="Woyke T."/>
        </authorList>
    </citation>
    <scope>NUCLEOTIDE SEQUENCE [LARGE SCALE GENOMIC DNA]</scope>
    <source>
        <strain evidence="8">MC09</strain>
    </source>
</reference>
<evidence type="ECO:0000256" key="2">
    <source>
        <dbReference type="ARBA" id="ARBA00012528"/>
    </source>
</evidence>
<dbReference type="eggNOG" id="COG0784">
    <property type="taxonomic scope" value="Bacteria"/>
</dbReference>
<dbReference type="RefSeq" id="WP_013819370.1">
    <property type="nucleotide sequence ID" value="NC_015572.1"/>
</dbReference>
<dbReference type="Proteomes" id="UP000008888">
    <property type="component" value="Chromosome"/>
</dbReference>
<dbReference type="Gene3D" id="3.30.70.270">
    <property type="match status" value="1"/>
</dbReference>
<dbReference type="Pfam" id="PF00072">
    <property type="entry name" value="Response_reg"/>
    <property type="match status" value="2"/>
</dbReference>
<dbReference type="SUPFAM" id="SSF55073">
    <property type="entry name" value="Nucleotide cyclase"/>
    <property type="match status" value="1"/>
</dbReference>
<dbReference type="InterPro" id="IPR043128">
    <property type="entry name" value="Rev_trsase/Diguanyl_cyclase"/>
</dbReference>
<dbReference type="Pfam" id="PF00990">
    <property type="entry name" value="GGDEF"/>
    <property type="match status" value="1"/>
</dbReference>
<dbReference type="SMART" id="SM00267">
    <property type="entry name" value="GGDEF"/>
    <property type="match status" value="1"/>
</dbReference>
<dbReference type="KEGG" id="mmt:Metme_2753"/>
<dbReference type="GO" id="GO:0000160">
    <property type="term" value="P:phosphorelay signal transduction system"/>
    <property type="evidence" value="ECO:0007669"/>
    <property type="project" value="InterPro"/>
</dbReference>
<gene>
    <name evidence="7" type="ordered locus">Metme_2753</name>
</gene>
<proteinExistence type="predicted"/>
<dbReference type="InterPro" id="IPR050469">
    <property type="entry name" value="Diguanylate_Cyclase"/>
</dbReference>
<dbReference type="SUPFAM" id="SSF52172">
    <property type="entry name" value="CheY-like"/>
    <property type="match status" value="2"/>
</dbReference>
<dbReference type="PROSITE" id="PS50887">
    <property type="entry name" value="GGDEF"/>
    <property type="match status" value="1"/>
</dbReference>
<reference key="2">
    <citation type="submission" date="2011-05" db="EMBL/GenBank/DDBJ databases">
        <title>Complete genome sequence of the aerobic marine methanotroph Methylomonas methanica MC09.</title>
        <authorList>
            <person name="Boden R."/>
            <person name="Cunliffe M."/>
            <person name="Scanlan J."/>
            <person name="Moussard H."/>
            <person name="Kits K.D."/>
            <person name="Klotz M."/>
            <person name="Jetten M."/>
            <person name="Vuilleumier S."/>
            <person name="Han J."/>
            <person name="Peters L."/>
            <person name="Mikhailova N."/>
            <person name="Teshima H."/>
            <person name="Tapia R."/>
            <person name="Kyrpides N."/>
            <person name="Ivanova N."/>
            <person name="Pagani I."/>
            <person name="Cheng J.-F."/>
            <person name="Goodwin L."/>
            <person name="Han C."/>
            <person name="Hauser L."/>
            <person name="Land M."/>
            <person name="Lapidus A."/>
            <person name="Lucas S."/>
            <person name="Pitluck S."/>
            <person name="Woyke T."/>
            <person name="Stein L.Y."/>
            <person name="Murrell C."/>
        </authorList>
    </citation>
    <scope>NUCLEOTIDE SEQUENCE</scope>
    <source>
        <strain>MC09</strain>
    </source>
</reference>